<evidence type="ECO:0000256" key="6">
    <source>
        <dbReference type="SAM" id="Phobius"/>
    </source>
</evidence>
<accession>A0ABR2YCN9</accession>
<keyword evidence="6" id="KW-1133">Transmembrane helix</keyword>
<evidence type="ECO:0000256" key="4">
    <source>
        <dbReference type="ARBA" id="ARBA00023242"/>
    </source>
</evidence>
<evidence type="ECO:0000256" key="5">
    <source>
        <dbReference type="SAM" id="MobiDB-lite"/>
    </source>
</evidence>
<dbReference type="Proteomes" id="UP001491310">
    <property type="component" value="Unassembled WGS sequence"/>
</dbReference>
<dbReference type="InterPro" id="IPR003035">
    <property type="entry name" value="RWP-RK_dom"/>
</dbReference>
<evidence type="ECO:0000256" key="3">
    <source>
        <dbReference type="ARBA" id="ARBA00023163"/>
    </source>
</evidence>
<keyword evidence="6" id="KW-0472">Membrane</keyword>
<gene>
    <name evidence="8" type="ORF">WJX75_000270</name>
</gene>
<sequence>MATDIPKWPENELRTPPRPPPLKQWPERKDARTAKGHLPEPSFYHLVTATRPDPARCQKDGREKNFGRNESGSDDSTPGSFEQSDDIAGTAAGVPKKRLRPGPVPKLEHMGLQSFQEGGYFDMQIEEATAKLGVGRTVLTRRVRQLGISRWLYRRRASMRKLIAKTHCYLVGLMFMCCISVLTIRLCNTPEEL</sequence>
<dbReference type="EMBL" id="JALJOT010000015">
    <property type="protein sequence ID" value="KAK9902618.1"/>
    <property type="molecule type" value="Genomic_DNA"/>
</dbReference>
<proteinExistence type="predicted"/>
<feature type="transmembrane region" description="Helical" evidence="6">
    <location>
        <begin position="162"/>
        <end position="184"/>
    </location>
</feature>
<feature type="region of interest" description="Disordered" evidence="5">
    <location>
        <begin position="1"/>
        <end position="106"/>
    </location>
</feature>
<evidence type="ECO:0000259" key="7">
    <source>
        <dbReference type="PROSITE" id="PS51519"/>
    </source>
</evidence>
<dbReference type="Pfam" id="PF02042">
    <property type="entry name" value="RWP-RK"/>
    <property type="match status" value="1"/>
</dbReference>
<evidence type="ECO:0000313" key="8">
    <source>
        <dbReference type="EMBL" id="KAK9902618.1"/>
    </source>
</evidence>
<keyword evidence="9" id="KW-1185">Reference proteome</keyword>
<evidence type="ECO:0000256" key="1">
    <source>
        <dbReference type="ARBA" id="ARBA00023015"/>
    </source>
</evidence>
<evidence type="ECO:0000256" key="2">
    <source>
        <dbReference type="ARBA" id="ARBA00023125"/>
    </source>
</evidence>
<evidence type="ECO:0000313" key="9">
    <source>
        <dbReference type="Proteomes" id="UP001491310"/>
    </source>
</evidence>
<dbReference type="PROSITE" id="PS51519">
    <property type="entry name" value="RWP_RK"/>
    <property type="match status" value="1"/>
</dbReference>
<keyword evidence="3" id="KW-0804">Transcription</keyword>
<protein>
    <recommendedName>
        <fullName evidence="7">RWP-RK domain-containing protein</fullName>
    </recommendedName>
</protein>
<comment type="caution">
    <text evidence="8">The sequence shown here is derived from an EMBL/GenBank/DDBJ whole genome shotgun (WGS) entry which is preliminary data.</text>
</comment>
<keyword evidence="6" id="KW-0812">Transmembrane</keyword>
<feature type="domain" description="RWP-RK" evidence="7">
    <location>
        <begin position="91"/>
        <end position="179"/>
    </location>
</feature>
<keyword evidence="2" id="KW-0238">DNA-binding</keyword>
<organism evidence="8 9">
    <name type="scientific">Coccomyxa subellipsoidea</name>
    <dbReference type="NCBI Taxonomy" id="248742"/>
    <lineage>
        <taxon>Eukaryota</taxon>
        <taxon>Viridiplantae</taxon>
        <taxon>Chlorophyta</taxon>
        <taxon>core chlorophytes</taxon>
        <taxon>Trebouxiophyceae</taxon>
        <taxon>Trebouxiophyceae incertae sedis</taxon>
        <taxon>Coccomyxaceae</taxon>
        <taxon>Coccomyxa</taxon>
    </lineage>
</organism>
<feature type="compositionally biased region" description="Basic and acidic residues" evidence="5">
    <location>
        <begin position="53"/>
        <end position="67"/>
    </location>
</feature>
<keyword evidence="4" id="KW-0539">Nucleus</keyword>
<name>A0ABR2YCN9_9CHLO</name>
<reference evidence="8 9" key="1">
    <citation type="journal article" date="2024" name="Nat. Commun.">
        <title>Phylogenomics reveals the evolutionary origins of lichenization in chlorophyte algae.</title>
        <authorList>
            <person name="Puginier C."/>
            <person name="Libourel C."/>
            <person name="Otte J."/>
            <person name="Skaloud P."/>
            <person name="Haon M."/>
            <person name="Grisel S."/>
            <person name="Petersen M."/>
            <person name="Berrin J.G."/>
            <person name="Delaux P.M."/>
            <person name="Dal Grande F."/>
            <person name="Keller J."/>
        </authorList>
    </citation>
    <scope>NUCLEOTIDE SEQUENCE [LARGE SCALE GENOMIC DNA]</scope>
    <source>
        <strain evidence="8 9">SAG 216-7</strain>
    </source>
</reference>
<keyword evidence="1" id="KW-0805">Transcription regulation</keyword>
<feature type="compositionally biased region" description="Polar residues" evidence="5">
    <location>
        <begin position="68"/>
        <end position="82"/>
    </location>
</feature>